<proteinExistence type="predicted"/>
<dbReference type="Proteomes" id="UP000254835">
    <property type="component" value="Unassembled WGS sequence"/>
</dbReference>
<name>A0A380PWE4_YERFR</name>
<gene>
    <name evidence="2" type="ORF">NCTC11470_02353</name>
</gene>
<dbReference type="Pfam" id="PF08448">
    <property type="entry name" value="PAS_4"/>
    <property type="match status" value="1"/>
</dbReference>
<organism evidence="2 3">
    <name type="scientific">Yersinia frederiksenii</name>
    <dbReference type="NCBI Taxonomy" id="29484"/>
    <lineage>
        <taxon>Bacteria</taxon>
        <taxon>Pseudomonadati</taxon>
        <taxon>Pseudomonadota</taxon>
        <taxon>Gammaproteobacteria</taxon>
        <taxon>Enterobacterales</taxon>
        <taxon>Yersiniaceae</taxon>
        <taxon>Yersinia</taxon>
    </lineage>
</organism>
<reference evidence="2 3" key="1">
    <citation type="submission" date="2018-06" db="EMBL/GenBank/DDBJ databases">
        <authorList>
            <consortium name="Pathogen Informatics"/>
            <person name="Doyle S."/>
        </authorList>
    </citation>
    <scope>NUCLEOTIDE SEQUENCE [LARGE SCALE GENOMIC DNA]</scope>
    <source>
        <strain evidence="2 3">NCTC11470</strain>
    </source>
</reference>
<evidence type="ECO:0000313" key="3">
    <source>
        <dbReference type="Proteomes" id="UP000254835"/>
    </source>
</evidence>
<protein>
    <submittedName>
        <fullName evidence="2">LuxR family transcription regulatory protein</fullName>
    </submittedName>
</protein>
<accession>A0A380PWE4</accession>
<feature type="domain" description="PAS fold-4" evidence="1">
    <location>
        <begin position="16"/>
        <end position="125"/>
    </location>
</feature>
<evidence type="ECO:0000259" key="1">
    <source>
        <dbReference type="Pfam" id="PF08448"/>
    </source>
</evidence>
<evidence type="ECO:0000313" key="2">
    <source>
        <dbReference type="EMBL" id="SUP77287.1"/>
    </source>
</evidence>
<dbReference type="OrthoDB" id="6191871at2"/>
<dbReference type="EMBL" id="UHJA01000001">
    <property type="protein sequence ID" value="SUP77287.1"/>
    <property type="molecule type" value="Genomic_DNA"/>
</dbReference>
<sequence length="159" mass="18386">MKNNLLHSINSLINFWEHSSEPWGAKDNESKFIYANKKYHELLALPDKFNVEGRFDGELPASTSEFQTEFQEHDRKVERLKDRVTSVEIHAFNGLSYFQPWFFDKYPLIDDNGASIGTIFHGRAVDNMTLTHLNKIKVPKSLIFTPIITTANGRLMARQ</sequence>
<dbReference type="InterPro" id="IPR013656">
    <property type="entry name" value="PAS_4"/>
</dbReference>
<dbReference type="AlphaFoldDB" id="A0A380PWE4"/>